<keyword evidence="4" id="KW-1185">Reference proteome</keyword>
<organism evidence="3 4">
    <name type="scientific">Rhizobium sophoriradicis</name>
    <dbReference type="NCBI Taxonomy" id="1535245"/>
    <lineage>
        <taxon>Bacteria</taxon>
        <taxon>Pseudomonadati</taxon>
        <taxon>Pseudomonadota</taxon>
        <taxon>Alphaproteobacteria</taxon>
        <taxon>Hyphomicrobiales</taxon>
        <taxon>Rhizobiaceae</taxon>
        <taxon>Rhizobium/Agrobacterium group</taxon>
        <taxon>Rhizobium</taxon>
    </lineage>
</organism>
<name>A0A2A5KP94_9HYPH</name>
<proteinExistence type="predicted"/>
<reference evidence="3 4" key="1">
    <citation type="submission" date="2017-09" db="EMBL/GenBank/DDBJ databases">
        <title>Comparative genomics of rhizobia isolated from Phaseolus vulgaris in China.</title>
        <authorList>
            <person name="Tong W."/>
        </authorList>
    </citation>
    <scope>NUCLEOTIDE SEQUENCE [LARGE SCALE GENOMIC DNA]</scope>
    <source>
        <strain evidence="3 4">L101</strain>
    </source>
</reference>
<protein>
    <submittedName>
        <fullName evidence="3">Oxidoreductase</fullName>
    </submittedName>
</protein>
<dbReference type="AlphaFoldDB" id="A0A2A5KP94"/>
<feature type="compositionally biased region" description="Low complexity" evidence="1">
    <location>
        <begin position="43"/>
        <end position="77"/>
    </location>
</feature>
<feature type="chain" id="PRO_5012517688" evidence="2">
    <location>
        <begin position="22"/>
        <end position="111"/>
    </location>
</feature>
<feature type="region of interest" description="Disordered" evidence="1">
    <location>
        <begin position="19"/>
        <end position="111"/>
    </location>
</feature>
<accession>A0A2A5KP94</accession>
<evidence type="ECO:0000313" key="3">
    <source>
        <dbReference type="EMBL" id="PCK78832.1"/>
    </source>
</evidence>
<feature type="compositionally biased region" description="Gly residues" evidence="1">
    <location>
        <begin position="23"/>
        <end position="42"/>
    </location>
</feature>
<comment type="caution">
    <text evidence="3">The sequence shown here is derived from an EMBL/GenBank/DDBJ whole genome shotgun (WGS) entry which is preliminary data.</text>
</comment>
<keyword evidence="2" id="KW-0732">Signal</keyword>
<dbReference type="RefSeq" id="WP_096764069.1">
    <property type="nucleotide sequence ID" value="NZ_CP104152.1"/>
</dbReference>
<evidence type="ECO:0000256" key="1">
    <source>
        <dbReference type="SAM" id="MobiDB-lite"/>
    </source>
</evidence>
<feature type="signal peptide" evidence="2">
    <location>
        <begin position="1"/>
        <end position="21"/>
    </location>
</feature>
<sequence length="111" mass="9869">MLLKIMAVTAISVGLATSAMAQSGGGSGGGSSGGASGSGSGTTSGTDASGSGNTNASGTGANSTIGAGATGANSSGGDPNDCQRQQAGGTGNPAPTSGNSSTQPDAANACQ</sequence>
<feature type="compositionally biased region" description="Polar residues" evidence="1">
    <location>
        <begin position="82"/>
        <end position="111"/>
    </location>
</feature>
<evidence type="ECO:0000313" key="4">
    <source>
        <dbReference type="Proteomes" id="UP000218807"/>
    </source>
</evidence>
<gene>
    <name evidence="3" type="ORF">CPT34_22510</name>
</gene>
<evidence type="ECO:0000256" key="2">
    <source>
        <dbReference type="SAM" id="SignalP"/>
    </source>
</evidence>
<dbReference type="Proteomes" id="UP000218807">
    <property type="component" value="Unassembled WGS sequence"/>
</dbReference>
<dbReference type="EMBL" id="NXDM01000024">
    <property type="protein sequence ID" value="PCK78832.1"/>
    <property type="molecule type" value="Genomic_DNA"/>
</dbReference>